<dbReference type="CDD" id="cd01650">
    <property type="entry name" value="RT_nLTR_like"/>
    <property type="match status" value="1"/>
</dbReference>
<dbReference type="InterPro" id="IPR000477">
    <property type="entry name" value="RT_dom"/>
</dbReference>
<dbReference type="Pfam" id="PF00078">
    <property type="entry name" value="RVT_1"/>
    <property type="match status" value="1"/>
</dbReference>
<comment type="caution">
    <text evidence="5">The sequence shown here is derived from an EMBL/GenBank/DDBJ whole genome shotgun (WGS) entry which is preliminary data.</text>
</comment>
<evidence type="ECO:0000256" key="1">
    <source>
        <dbReference type="PROSITE-ProRule" id="PRU00176"/>
    </source>
</evidence>
<dbReference type="SMART" id="SM00360">
    <property type="entry name" value="RRM"/>
    <property type="match status" value="1"/>
</dbReference>
<feature type="compositionally biased region" description="Low complexity" evidence="2">
    <location>
        <begin position="332"/>
        <end position="343"/>
    </location>
</feature>
<gene>
    <name evidence="5" type="ORF">Tco_1044436</name>
</gene>
<evidence type="ECO:0000259" key="4">
    <source>
        <dbReference type="PROSITE" id="PS50878"/>
    </source>
</evidence>
<feature type="compositionally biased region" description="Basic and acidic residues" evidence="2">
    <location>
        <begin position="347"/>
        <end position="357"/>
    </location>
</feature>
<accession>A0ABQ5GR59</accession>
<feature type="region of interest" description="Disordered" evidence="2">
    <location>
        <begin position="332"/>
        <end position="357"/>
    </location>
</feature>
<dbReference type="Proteomes" id="UP001151760">
    <property type="component" value="Unassembled WGS sequence"/>
</dbReference>
<dbReference type="Gene3D" id="3.30.70.330">
    <property type="match status" value="1"/>
</dbReference>
<dbReference type="PROSITE" id="PS50878">
    <property type="entry name" value="RT_POL"/>
    <property type="match status" value="1"/>
</dbReference>
<sequence length="1314" mass="149698">MGDRKRFSHQSKEDQTQQISKFVFVTNFPDHIRARDLWNICKEYGSVVDVYIPFKRSKSGKRFAFIRFIKVSNLERLIENLCTIWIGSHHLYANMVRFQREQKQKTFTPKINVNSGKHRRQIPDAMSSGNTNGSFASIFKGGIQNQSFPDQSKPALVLDDSCLKERDFCFSLIGQVKEVSEIPNLYIILSNEGFDSAKLTYLGGLWVLFEFDSLAFMAKFRNHVGTGSWFSTIKAACNSFASDERIVWISIEGLPINTWSTNTFSKVASKWGDLVVWEESEENSLSCKHLCLKTKIGEIINECFKIIVKGKVFWIRAKELDAWIPKFRSINDDSSSDNSSNSSVPDEEGRKIGDYEFETPKGDFEVEKVLESSCMHEDDYVQESVSNNNCKETPHSTDPFGIYEILERKKVNSPQPNDSGPTHPPRFTLVIHNQNKGEDIDSLKDKEKSCPSNKSFTRQNVEALSQRTNSIPTAGGSILDVMDNLVQIGQTIGYNMDGPWSKGKEGALWGNLTFDHAASPSVGNSGGILCVWDRNLFIKEHVSSSDYFLAIMGTWTPSSTKLLVISVYAPQELTEKRDLWDYLCSLIDRWDGETVILGDFNEVRTNHERFGSSFNIQGANAFNSFISMAGLIDLPLGGYSYTWAHKSASKMSKLDRFLIYEGLLVLFPHLTGLCLDRHLSDHRPIIMYESNMDYGPTPFRLYHSWLNMDGFDKFVEDTWRSMNIKDLNGLIRGNAEVLNHRASLMNDLNDIKSIDVMDLSQKAKVRWSIEGDENSKYFHGTLNCKRSQLFIRGILSEGDWIVDPKRVKFEFYNHFANQFSKSKSPRVNLEFQFSNRLNSEQAEDLERPISYDEIEKAVWDCGKNKSPVTDGFMFEFLRKYWNIVDQDIVEVVLEFFASSTFPPGCNSAFIALIPKTHDAKNVKDFRPVSLIGSIYKIITKILANRLSFVMYVLVSDVQTAFLSNRRILDGPFILNDLPSWCKHKKIKAMIFKVDFEKAFDSIRWDYFDNVLKSFGFGDKWRSWIFGCLVSAMDSVLINGSPTSEFQFQKGLKQGDPLSMFLFILVMESLHLSFSRVMEVGLFKGIIINNSLTISHLFYADDAFFVGKWNITNIKTIVNVLNCFFMASGLKINLLKSKLTGIGVSKEDIDSAVSIVGCSTFSPPFHYLGVKVGASMSRLNSWKEITAKVSSRLSKWKLKTLSIGGRLTLLKSVLTAIPVYHMSLFKVPAGIIKNMESIRMNFFHGIDKSERKMVWIGWDNILASKKYGGLRISSFYAANRALLFKWMWRFLTQEPSLWSRFIKAIHGSKGAMDFS</sequence>
<proteinExistence type="predicted"/>
<name>A0ABQ5GR59_9ASTR</name>
<dbReference type="EMBL" id="BQNB010018737">
    <property type="protein sequence ID" value="GJT77711.1"/>
    <property type="molecule type" value="Genomic_DNA"/>
</dbReference>
<dbReference type="InterPro" id="IPR012677">
    <property type="entry name" value="Nucleotide-bd_a/b_plait_sf"/>
</dbReference>
<dbReference type="PROSITE" id="PS50102">
    <property type="entry name" value="RRM"/>
    <property type="match status" value="1"/>
</dbReference>
<feature type="domain" description="RRM" evidence="3">
    <location>
        <begin position="21"/>
        <end position="103"/>
    </location>
</feature>
<dbReference type="Pfam" id="PF00076">
    <property type="entry name" value="RRM_1"/>
    <property type="match status" value="1"/>
</dbReference>
<keyword evidence="5" id="KW-0695">RNA-directed DNA polymerase</keyword>
<organism evidence="5 6">
    <name type="scientific">Tanacetum coccineum</name>
    <dbReference type="NCBI Taxonomy" id="301880"/>
    <lineage>
        <taxon>Eukaryota</taxon>
        <taxon>Viridiplantae</taxon>
        <taxon>Streptophyta</taxon>
        <taxon>Embryophyta</taxon>
        <taxon>Tracheophyta</taxon>
        <taxon>Spermatophyta</taxon>
        <taxon>Magnoliopsida</taxon>
        <taxon>eudicotyledons</taxon>
        <taxon>Gunneridae</taxon>
        <taxon>Pentapetalae</taxon>
        <taxon>asterids</taxon>
        <taxon>campanulids</taxon>
        <taxon>Asterales</taxon>
        <taxon>Asteraceae</taxon>
        <taxon>Asteroideae</taxon>
        <taxon>Anthemideae</taxon>
        <taxon>Anthemidinae</taxon>
        <taxon>Tanacetum</taxon>
    </lineage>
</organism>
<reference evidence="5" key="1">
    <citation type="journal article" date="2022" name="Int. J. Mol. Sci.">
        <title>Draft Genome of Tanacetum Coccineum: Genomic Comparison of Closely Related Tanacetum-Family Plants.</title>
        <authorList>
            <person name="Yamashiro T."/>
            <person name="Shiraishi A."/>
            <person name="Nakayama K."/>
            <person name="Satake H."/>
        </authorList>
    </citation>
    <scope>NUCLEOTIDE SEQUENCE</scope>
</reference>
<keyword evidence="5" id="KW-0548">Nucleotidyltransferase</keyword>
<evidence type="ECO:0000313" key="5">
    <source>
        <dbReference type="EMBL" id="GJT77711.1"/>
    </source>
</evidence>
<keyword evidence="5" id="KW-0808">Transferase</keyword>
<dbReference type="PANTHER" id="PTHR33116">
    <property type="entry name" value="REVERSE TRANSCRIPTASE ZINC-BINDING DOMAIN-CONTAINING PROTEIN-RELATED-RELATED"/>
    <property type="match status" value="1"/>
</dbReference>
<dbReference type="Gene3D" id="3.60.10.10">
    <property type="entry name" value="Endonuclease/exonuclease/phosphatase"/>
    <property type="match status" value="1"/>
</dbReference>
<evidence type="ECO:0000259" key="3">
    <source>
        <dbReference type="PROSITE" id="PS50102"/>
    </source>
</evidence>
<keyword evidence="1" id="KW-0694">RNA-binding</keyword>
<dbReference type="GO" id="GO:0003964">
    <property type="term" value="F:RNA-directed DNA polymerase activity"/>
    <property type="evidence" value="ECO:0007669"/>
    <property type="project" value="UniProtKB-KW"/>
</dbReference>
<evidence type="ECO:0000256" key="2">
    <source>
        <dbReference type="SAM" id="MobiDB-lite"/>
    </source>
</evidence>
<keyword evidence="6" id="KW-1185">Reference proteome</keyword>
<dbReference type="InterPro" id="IPR000504">
    <property type="entry name" value="RRM_dom"/>
</dbReference>
<dbReference type="InterPro" id="IPR035979">
    <property type="entry name" value="RBD_domain_sf"/>
</dbReference>
<protein>
    <submittedName>
        <fullName evidence="5">RNA-directed DNA polymerase, eukaryota</fullName>
    </submittedName>
</protein>
<dbReference type="CDD" id="cd00590">
    <property type="entry name" value="RRM_SF"/>
    <property type="match status" value="1"/>
</dbReference>
<evidence type="ECO:0000313" key="6">
    <source>
        <dbReference type="Proteomes" id="UP001151760"/>
    </source>
</evidence>
<dbReference type="PANTHER" id="PTHR33116:SF79">
    <property type="entry name" value="REVERSE TRANSCRIPTASE DOMAIN, ZINC FINGER, CCHC-TYPE-RELATED"/>
    <property type="match status" value="1"/>
</dbReference>
<dbReference type="SUPFAM" id="SSF54928">
    <property type="entry name" value="RNA-binding domain, RBD"/>
    <property type="match status" value="1"/>
</dbReference>
<dbReference type="SUPFAM" id="SSF56219">
    <property type="entry name" value="DNase I-like"/>
    <property type="match status" value="1"/>
</dbReference>
<feature type="domain" description="Reverse transcriptase" evidence="4">
    <location>
        <begin position="894"/>
        <end position="1171"/>
    </location>
</feature>
<dbReference type="InterPro" id="IPR036691">
    <property type="entry name" value="Endo/exonu/phosph_ase_sf"/>
</dbReference>
<feature type="compositionally biased region" description="Basic and acidic residues" evidence="2">
    <location>
        <begin position="438"/>
        <end position="449"/>
    </location>
</feature>
<reference evidence="5" key="2">
    <citation type="submission" date="2022-01" db="EMBL/GenBank/DDBJ databases">
        <authorList>
            <person name="Yamashiro T."/>
            <person name="Shiraishi A."/>
            <person name="Satake H."/>
            <person name="Nakayama K."/>
        </authorList>
    </citation>
    <scope>NUCLEOTIDE SEQUENCE</scope>
</reference>
<feature type="region of interest" description="Disordered" evidence="2">
    <location>
        <begin position="438"/>
        <end position="458"/>
    </location>
</feature>